<evidence type="ECO:0000313" key="2">
    <source>
        <dbReference type="Proteomes" id="UP000663288"/>
    </source>
</evidence>
<dbReference type="KEGG" id="vg:77945821"/>
<keyword evidence="2" id="KW-1185">Reference proteome</keyword>
<dbReference type="Proteomes" id="UP000663288">
    <property type="component" value="Segment"/>
</dbReference>
<protein>
    <submittedName>
        <fullName evidence="1">Uncharacterized protein</fullName>
    </submittedName>
</protein>
<dbReference type="EMBL" id="MW117966">
    <property type="protein sequence ID" value="QPB08222.1"/>
    <property type="molecule type" value="Genomic_DNA"/>
</dbReference>
<dbReference type="GeneID" id="77945821"/>
<accession>A0A873WGZ4</accession>
<name>A0A873WGZ4_9CAUD</name>
<organism evidence="1 2">
    <name type="scientific">Synechococcus phage S-H9-1</name>
    <dbReference type="NCBI Taxonomy" id="2783674"/>
    <lineage>
        <taxon>Viruses</taxon>
        <taxon>Duplodnaviria</taxon>
        <taxon>Heunggongvirae</taxon>
        <taxon>Uroviricota</taxon>
        <taxon>Caudoviricetes</taxon>
        <taxon>Pantevenvirales</taxon>
        <taxon>Kyanoviridae</taxon>
        <taxon>Scyllavirus</taxon>
        <taxon>Scyllavirus aitchnine</taxon>
    </lineage>
</organism>
<evidence type="ECO:0000313" key="1">
    <source>
        <dbReference type="EMBL" id="QPB08222.1"/>
    </source>
</evidence>
<proteinExistence type="predicted"/>
<reference evidence="1" key="1">
    <citation type="submission" date="2020-10" db="EMBL/GenBank/DDBJ databases">
        <title>The Isolation and Genome Sequence of a Novel Cyanophage S-H9-1 from the Yellow Sea, China.</title>
        <authorList>
            <person name="Jiang T."/>
        </authorList>
    </citation>
    <scope>NUCLEOTIDE SEQUENCE</scope>
</reference>
<sequence>MKLALWLAETSAFKAETEKLQRMQHGPYEVWDDEEEDDEWI</sequence>
<dbReference type="RefSeq" id="YP_010669638.1">
    <property type="nucleotide sequence ID" value="NC_070961.1"/>
</dbReference>